<dbReference type="Proteomes" id="UP001249851">
    <property type="component" value="Unassembled WGS sequence"/>
</dbReference>
<protein>
    <submittedName>
        <fullName evidence="1">Uncharacterized protein</fullName>
    </submittedName>
</protein>
<sequence>MGLLELIVTHNIVNETKRKPLLDLCKKRWAERHTAYQHFYQAFVFIVEALEMIGFKRHLSKYGDMYADWDPANCNEAQQILASITSFKFIVVFMTMYQYLAHLVGITVKLQRATVDIVEAHDIITEVGSSYRKQREDCGTNFSHIYNQCVSMTEKVGTAAEMPRLTSRQQHRSNAEA</sequence>
<evidence type="ECO:0000313" key="1">
    <source>
        <dbReference type="EMBL" id="KAK2561865.1"/>
    </source>
</evidence>
<accession>A0AAD9QJ61</accession>
<dbReference type="EMBL" id="JARQWQ010000031">
    <property type="protein sequence ID" value="KAK2561865.1"/>
    <property type="molecule type" value="Genomic_DNA"/>
</dbReference>
<dbReference type="AlphaFoldDB" id="A0AAD9QJ61"/>
<proteinExistence type="predicted"/>
<reference evidence="1" key="2">
    <citation type="journal article" date="2023" name="Science">
        <title>Genomic signatures of disease resistance in endangered staghorn corals.</title>
        <authorList>
            <person name="Vollmer S.V."/>
            <person name="Selwyn J.D."/>
            <person name="Despard B.A."/>
            <person name="Roesel C.L."/>
        </authorList>
    </citation>
    <scope>NUCLEOTIDE SEQUENCE</scope>
    <source>
        <strain evidence="1">K2</strain>
    </source>
</reference>
<dbReference type="PANTHER" id="PTHR46289">
    <property type="entry name" value="52 KDA REPRESSOR OF THE INHIBITOR OF THE PROTEIN KINASE-LIKE PROTEIN-RELATED"/>
    <property type="match status" value="1"/>
</dbReference>
<gene>
    <name evidence="1" type="ORF">P5673_015259</name>
</gene>
<evidence type="ECO:0000313" key="2">
    <source>
        <dbReference type="Proteomes" id="UP001249851"/>
    </source>
</evidence>
<comment type="caution">
    <text evidence="1">The sequence shown here is derived from an EMBL/GenBank/DDBJ whole genome shotgun (WGS) entry which is preliminary data.</text>
</comment>
<dbReference type="InterPro" id="IPR052958">
    <property type="entry name" value="IFN-induced_PKR_regulator"/>
</dbReference>
<name>A0AAD9QJ61_ACRCE</name>
<reference evidence="1" key="1">
    <citation type="journal article" date="2023" name="G3 (Bethesda)">
        <title>Whole genome assembly and annotation of the endangered Caribbean coral Acropora cervicornis.</title>
        <authorList>
            <person name="Selwyn J.D."/>
            <person name="Vollmer S.V."/>
        </authorList>
    </citation>
    <scope>NUCLEOTIDE SEQUENCE</scope>
    <source>
        <strain evidence="1">K2</strain>
    </source>
</reference>
<dbReference type="PANTHER" id="PTHR46289:SF16">
    <property type="entry name" value="52 KDA REPRESSOR OF THE INHIBITOR OF THE PROTEIN KINASE"/>
    <property type="match status" value="1"/>
</dbReference>
<keyword evidence="2" id="KW-1185">Reference proteome</keyword>
<organism evidence="1 2">
    <name type="scientific">Acropora cervicornis</name>
    <name type="common">Staghorn coral</name>
    <dbReference type="NCBI Taxonomy" id="6130"/>
    <lineage>
        <taxon>Eukaryota</taxon>
        <taxon>Metazoa</taxon>
        <taxon>Cnidaria</taxon>
        <taxon>Anthozoa</taxon>
        <taxon>Hexacorallia</taxon>
        <taxon>Scleractinia</taxon>
        <taxon>Astrocoeniina</taxon>
        <taxon>Acroporidae</taxon>
        <taxon>Acropora</taxon>
    </lineage>
</organism>